<dbReference type="SUPFAM" id="SSF102405">
    <property type="entry name" value="MCP/YpsA-like"/>
    <property type="match status" value="1"/>
</dbReference>
<evidence type="ECO:0000256" key="1">
    <source>
        <dbReference type="ARBA" id="ARBA00006525"/>
    </source>
</evidence>
<name>A0A430FVU5_9BIFI</name>
<evidence type="ECO:0000313" key="4">
    <source>
        <dbReference type="EMBL" id="RSX58058.1"/>
    </source>
</evidence>
<dbReference type="Pfam" id="PF02481">
    <property type="entry name" value="DNA_processg_A"/>
    <property type="match status" value="1"/>
</dbReference>
<dbReference type="GO" id="GO:0009294">
    <property type="term" value="P:DNA-mediated transformation"/>
    <property type="evidence" value="ECO:0007669"/>
    <property type="project" value="InterPro"/>
</dbReference>
<organism evidence="4 5">
    <name type="scientific">Bifidobacterium samirii</name>
    <dbReference type="NCBI Taxonomy" id="2306974"/>
    <lineage>
        <taxon>Bacteria</taxon>
        <taxon>Bacillati</taxon>
        <taxon>Actinomycetota</taxon>
        <taxon>Actinomycetes</taxon>
        <taxon>Bifidobacteriales</taxon>
        <taxon>Bifidobacteriaceae</taxon>
        <taxon>Bifidobacterium</taxon>
    </lineage>
</organism>
<comment type="caution">
    <text evidence="4">The sequence shown here is derived from an EMBL/GenBank/DDBJ whole genome shotgun (WGS) entry which is preliminary data.</text>
</comment>
<dbReference type="PANTHER" id="PTHR43022">
    <property type="entry name" value="PROTEIN SMF"/>
    <property type="match status" value="1"/>
</dbReference>
<evidence type="ECO:0000313" key="5">
    <source>
        <dbReference type="Proteomes" id="UP000287470"/>
    </source>
</evidence>
<protein>
    <submittedName>
        <fullName evidence="4">DNA processing protein DprA</fullName>
    </submittedName>
</protein>
<dbReference type="Gene3D" id="3.40.50.450">
    <property type="match status" value="1"/>
</dbReference>
<gene>
    <name evidence="4" type="ORF">D2E24_0418</name>
</gene>
<sequence length="355" mass="39750">MRSAEELLEENAALVTLLRTCRKPDTWCSIADLCAHNHSAVRVLEHRIDPRHVHLVDDDDHAVSGNDDVQDSLFRDDEIPPVAEEARRLRAEWDIARRLVRDWSDSGLDFVSIFDDRYPLRLRTIVDMPPFVFADGLLNPEDSAVSVVGSRHCSPEGALFARRCASMLVDRRMTVVAGLADGIDSEAHREALRRGGRTVAFIGTGINRVYPATNRDLQRLIASPQSGGLVLSQFWPDTPPTKSTFPMRNALMSGYGMVSVVVEASEYSGTRIQARQSQRHGRPVILHRMVVEHTDWGRALAGKPGVHVVGSVDEVEKIIDRLLNFKRNLDDLIEQTPNRDHTQSPEAKMQEGICQ</sequence>
<evidence type="ECO:0000259" key="3">
    <source>
        <dbReference type="Pfam" id="PF02481"/>
    </source>
</evidence>
<dbReference type="PANTHER" id="PTHR43022:SF1">
    <property type="entry name" value="PROTEIN SMF"/>
    <property type="match status" value="1"/>
</dbReference>
<dbReference type="EMBL" id="QXGK01000003">
    <property type="protein sequence ID" value="RSX58058.1"/>
    <property type="molecule type" value="Genomic_DNA"/>
</dbReference>
<feature type="region of interest" description="Disordered" evidence="2">
    <location>
        <begin position="336"/>
        <end position="355"/>
    </location>
</feature>
<dbReference type="Proteomes" id="UP000287470">
    <property type="component" value="Unassembled WGS sequence"/>
</dbReference>
<proteinExistence type="inferred from homology"/>
<dbReference type="AlphaFoldDB" id="A0A430FVU5"/>
<reference evidence="4 5" key="1">
    <citation type="submission" date="2018-09" db="EMBL/GenBank/DDBJ databases">
        <title>Characterization of the phylogenetic diversity of five novel species belonging to the genus Bifidobacterium.</title>
        <authorList>
            <person name="Lugli G.A."/>
            <person name="Duranti S."/>
            <person name="Milani C."/>
        </authorList>
    </citation>
    <scope>NUCLEOTIDE SEQUENCE [LARGE SCALE GENOMIC DNA]</scope>
    <source>
        <strain evidence="4 5">2033B</strain>
    </source>
</reference>
<dbReference type="InterPro" id="IPR003488">
    <property type="entry name" value="DprA"/>
</dbReference>
<feature type="domain" description="Smf/DprA SLOG" evidence="3">
    <location>
        <begin position="110"/>
        <end position="288"/>
    </location>
</feature>
<dbReference type="OrthoDB" id="9785707at2"/>
<evidence type="ECO:0000256" key="2">
    <source>
        <dbReference type="SAM" id="MobiDB-lite"/>
    </source>
</evidence>
<dbReference type="InterPro" id="IPR057666">
    <property type="entry name" value="DrpA_SLOG"/>
</dbReference>
<comment type="similarity">
    <text evidence="1">Belongs to the DprA/Smf family.</text>
</comment>
<keyword evidence="5" id="KW-1185">Reference proteome</keyword>
<dbReference type="RefSeq" id="WP_125967705.1">
    <property type="nucleotide sequence ID" value="NZ_QXGK01000003.1"/>
</dbReference>
<accession>A0A430FVU5</accession>